<dbReference type="AlphaFoldDB" id="A0A2U2PBM7"/>
<gene>
    <name evidence="2" type="ORF">DDR33_20345</name>
</gene>
<sequence>MSENKGTDKEEELKRGKRAMNSYAYYTGMGFQMIAVIGIFAFIGYKIDASQDTSTPLYTAFFSLAGVLASLYLVIRSIKKNQP</sequence>
<comment type="caution">
    <text evidence="2">The sequence shown here is derived from an EMBL/GenBank/DDBJ whole genome shotgun (WGS) entry which is preliminary data.</text>
</comment>
<dbReference type="Proteomes" id="UP000245647">
    <property type="component" value="Unassembled WGS sequence"/>
</dbReference>
<proteinExistence type="predicted"/>
<dbReference type="RefSeq" id="WP_109417640.1">
    <property type="nucleotide sequence ID" value="NZ_QEAS01000020.1"/>
</dbReference>
<name>A0A2U2PBM7_9SPHI</name>
<keyword evidence="1" id="KW-0472">Membrane</keyword>
<accession>A0A2U2PBM7</accession>
<keyword evidence="1" id="KW-0812">Transmembrane</keyword>
<reference evidence="2 3" key="1">
    <citation type="submission" date="2018-04" db="EMBL/GenBank/DDBJ databases">
        <title>Pedobacter chongqingensis sp. nov., isolated from a rottenly hemp rope.</title>
        <authorList>
            <person name="Cai Y."/>
        </authorList>
    </citation>
    <scope>NUCLEOTIDE SEQUENCE [LARGE SCALE GENOMIC DNA]</scope>
    <source>
        <strain evidence="2 3">FJ4-8</strain>
    </source>
</reference>
<evidence type="ECO:0000256" key="1">
    <source>
        <dbReference type="SAM" id="Phobius"/>
    </source>
</evidence>
<organism evidence="2 3">
    <name type="scientific">Pararcticibacter amylolyticus</name>
    <dbReference type="NCBI Taxonomy" id="2173175"/>
    <lineage>
        <taxon>Bacteria</taxon>
        <taxon>Pseudomonadati</taxon>
        <taxon>Bacteroidota</taxon>
        <taxon>Sphingobacteriia</taxon>
        <taxon>Sphingobacteriales</taxon>
        <taxon>Sphingobacteriaceae</taxon>
        <taxon>Pararcticibacter</taxon>
    </lineage>
</organism>
<dbReference type="InterPro" id="IPR032820">
    <property type="entry name" value="ATPase_put"/>
</dbReference>
<feature type="transmembrane region" description="Helical" evidence="1">
    <location>
        <begin position="23"/>
        <end position="45"/>
    </location>
</feature>
<evidence type="ECO:0000313" key="3">
    <source>
        <dbReference type="Proteomes" id="UP000245647"/>
    </source>
</evidence>
<dbReference type="OrthoDB" id="9798708at2"/>
<keyword evidence="1" id="KW-1133">Transmembrane helix</keyword>
<dbReference type="Pfam" id="PF09527">
    <property type="entry name" value="ATPase_gene1"/>
    <property type="match status" value="1"/>
</dbReference>
<evidence type="ECO:0008006" key="4">
    <source>
        <dbReference type="Google" id="ProtNLM"/>
    </source>
</evidence>
<dbReference type="EMBL" id="QEAS01000020">
    <property type="protein sequence ID" value="PWG78782.1"/>
    <property type="molecule type" value="Genomic_DNA"/>
</dbReference>
<keyword evidence="3" id="KW-1185">Reference proteome</keyword>
<feature type="transmembrane region" description="Helical" evidence="1">
    <location>
        <begin position="57"/>
        <end position="75"/>
    </location>
</feature>
<evidence type="ECO:0000313" key="2">
    <source>
        <dbReference type="EMBL" id="PWG78782.1"/>
    </source>
</evidence>
<protein>
    <recommendedName>
        <fullName evidence="4">ATPase F0F1</fullName>
    </recommendedName>
</protein>